<comment type="caution">
    <text evidence="1">The sequence shown here is derived from an EMBL/GenBank/DDBJ whole genome shotgun (WGS) entry which is preliminary data.</text>
</comment>
<organism evidence="1 2">
    <name type="scientific">Cryptolaemus montrouzieri</name>
    <dbReference type="NCBI Taxonomy" id="559131"/>
    <lineage>
        <taxon>Eukaryota</taxon>
        <taxon>Metazoa</taxon>
        <taxon>Ecdysozoa</taxon>
        <taxon>Arthropoda</taxon>
        <taxon>Hexapoda</taxon>
        <taxon>Insecta</taxon>
        <taxon>Pterygota</taxon>
        <taxon>Neoptera</taxon>
        <taxon>Endopterygota</taxon>
        <taxon>Coleoptera</taxon>
        <taxon>Polyphaga</taxon>
        <taxon>Cucujiformia</taxon>
        <taxon>Coccinelloidea</taxon>
        <taxon>Coccinellidae</taxon>
        <taxon>Scymninae</taxon>
        <taxon>Scymnini</taxon>
        <taxon>Cryptolaemus</taxon>
    </lineage>
</organism>
<name>A0ABD2P508_9CUCU</name>
<gene>
    <name evidence="1" type="ORF">HHI36_000237</name>
</gene>
<keyword evidence="2" id="KW-1185">Reference proteome</keyword>
<proteinExistence type="predicted"/>
<evidence type="ECO:0000313" key="2">
    <source>
        <dbReference type="Proteomes" id="UP001516400"/>
    </source>
</evidence>
<reference evidence="1 2" key="1">
    <citation type="journal article" date="2021" name="BMC Biol.">
        <title>Horizontally acquired antibacterial genes associated with adaptive radiation of ladybird beetles.</title>
        <authorList>
            <person name="Li H.S."/>
            <person name="Tang X.F."/>
            <person name="Huang Y.H."/>
            <person name="Xu Z.Y."/>
            <person name="Chen M.L."/>
            <person name="Du X.Y."/>
            <person name="Qiu B.Y."/>
            <person name="Chen P.T."/>
            <person name="Zhang W."/>
            <person name="Slipinski A."/>
            <person name="Escalona H.E."/>
            <person name="Waterhouse R.M."/>
            <person name="Zwick A."/>
            <person name="Pang H."/>
        </authorList>
    </citation>
    <scope>NUCLEOTIDE SEQUENCE [LARGE SCALE GENOMIC DNA]</scope>
    <source>
        <strain evidence="1">SYSU2018</strain>
    </source>
</reference>
<accession>A0ABD2P508</accession>
<sequence>MDMIATNSYKIQNKNMITRNKKHREGTNLDHVITPKCISCQVTPKNITISDHKMLIVTAKLNKHKPLNKTNKITTKTDHTNMNKLLSQKIQPEDDLNKLGIGMHHTKNTENKVR</sequence>
<protein>
    <submittedName>
        <fullName evidence="1">Uncharacterized protein</fullName>
    </submittedName>
</protein>
<dbReference type="Proteomes" id="UP001516400">
    <property type="component" value="Unassembled WGS sequence"/>
</dbReference>
<evidence type="ECO:0000313" key="1">
    <source>
        <dbReference type="EMBL" id="KAL3285707.1"/>
    </source>
</evidence>
<dbReference type="AlphaFoldDB" id="A0ABD2P508"/>
<dbReference type="EMBL" id="JABFTP020000185">
    <property type="protein sequence ID" value="KAL3285707.1"/>
    <property type="molecule type" value="Genomic_DNA"/>
</dbReference>